<feature type="transmembrane region" description="Helical" evidence="1">
    <location>
        <begin position="36"/>
        <end position="56"/>
    </location>
</feature>
<keyword evidence="1" id="KW-0472">Membrane</keyword>
<evidence type="ECO:0000313" key="4">
    <source>
        <dbReference type="EMBL" id="NMW87149.1"/>
    </source>
</evidence>
<dbReference type="Pfam" id="PF11258">
    <property type="entry name" value="DUF3048"/>
    <property type="match status" value="1"/>
</dbReference>
<name>A0A2X3AVW3_9ACTO</name>
<dbReference type="GeneID" id="55565110"/>
<evidence type="ECO:0000313" key="5">
    <source>
        <dbReference type="EMBL" id="SQB65550.1"/>
    </source>
</evidence>
<dbReference type="EMBL" id="UASJ01000001">
    <property type="protein sequence ID" value="SQB65550.1"/>
    <property type="molecule type" value="Genomic_DNA"/>
</dbReference>
<dbReference type="Pfam" id="PF17479">
    <property type="entry name" value="DUF3048_C"/>
    <property type="match status" value="1"/>
</dbReference>
<dbReference type="InterPro" id="IPR023158">
    <property type="entry name" value="YerB-like_sf"/>
</dbReference>
<dbReference type="AlphaFoldDB" id="A0A2X3AVW3"/>
<dbReference type="Gene3D" id="3.50.90.10">
    <property type="entry name" value="YerB-like"/>
    <property type="match status" value="1"/>
</dbReference>
<keyword evidence="5" id="KW-0449">Lipoprotein</keyword>
<evidence type="ECO:0000313" key="7">
    <source>
        <dbReference type="Proteomes" id="UP000553981"/>
    </source>
</evidence>
<evidence type="ECO:0000313" key="6">
    <source>
        <dbReference type="Proteomes" id="UP000250245"/>
    </source>
</evidence>
<dbReference type="Proteomes" id="UP000250245">
    <property type="component" value="Unassembled WGS sequence"/>
</dbReference>
<evidence type="ECO:0000256" key="1">
    <source>
        <dbReference type="SAM" id="Phobius"/>
    </source>
</evidence>
<dbReference type="EMBL" id="JABCUI010000002">
    <property type="protein sequence ID" value="NMW87149.1"/>
    <property type="molecule type" value="Genomic_DNA"/>
</dbReference>
<gene>
    <name evidence="5" type="primary">yerB</name>
    <name evidence="4" type="ORF">HHJ67_05205</name>
    <name evidence="5" type="ORF">NCTC11820_01618</name>
</gene>
<dbReference type="Proteomes" id="UP000553981">
    <property type="component" value="Unassembled WGS sequence"/>
</dbReference>
<reference evidence="5 6" key="1">
    <citation type="submission" date="2018-06" db="EMBL/GenBank/DDBJ databases">
        <authorList>
            <consortium name="Pathogen Informatics"/>
            <person name="Doyle S."/>
        </authorList>
    </citation>
    <scope>NUCLEOTIDE SEQUENCE [LARGE SCALE GENOMIC DNA]</scope>
    <source>
        <strain evidence="5 6">NCTC11820</strain>
    </source>
</reference>
<accession>A0A2X3AVW3</accession>
<feature type="domain" description="DUF3048" evidence="2">
    <location>
        <begin position="79"/>
        <end position="217"/>
    </location>
</feature>
<keyword evidence="1" id="KW-0812">Transmembrane</keyword>
<keyword evidence="1" id="KW-1133">Transmembrane helix</keyword>
<feature type="domain" description="DUF3048" evidence="3">
    <location>
        <begin position="260"/>
        <end position="362"/>
    </location>
</feature>
<dbReference type="InterPro" id="IPR035328">
    <property type="entry name" value="DUF3048_C"/>
</dbReference>
<protein>
    <submittedName>
        <fullName evidence="4">DUF3048 domain-containing protein</fullName>
    </submittedName>
    <submittedName>
        <fullName evidence="5">Lipoprotein yerB</fullName>
    </submittedName>
</protein>
<evidence type="ECO:0000259" key="2">
    <source>
        <dbReference type="Pfam" id="PF11258"/>
    </source>
</evidence>
<dbReference type="SUPFAM" id="SSF159774">
    <property type="entry name" value="YerB-like"/>
    <property type="match status" value="1"/>
</dbReference>
<proteinExistence type="predicted"/>
<dbReference type="InterPro" id="IPR021416">
    <property type="entry name" value="DUF3048_N"/>
</dbReference>
<organism evidence="5 6">
    <name type="scientific">Mobiluncus curtisii</name>
    <dbReference type="NCBI Taxonomy" id="2051"/>
    <lineage>
        <taxon>Bacteria</taxon>
        <taxon>Bacillati</taxon>
        <taxon>Actinomycetota</taxon>
        <taxon>Actinomycetes</taxon>
        <taxon>Actinomycetales</taxon>
        <taxon>Actinomycetaceae</taxon>
        <taxon>Mobiluncus</taxon>
    </lineage>
</organism>
<dbReference type="RefSeq" id="WP_013189058.1">
    <property type="nucleotide sequence ID" value="NZ_CAMYEK010000007.1"/>
</dbReference>
<sequence length="373" mass="39665">MAVTWDNTAENVANRVVYDERRNAPGTRHTAGFNKILAVLVAFWTMLGMLGLTACVNPAPGKKTPTPTAQPEEPATWPLTGLPREDSTPHPVVAVKVENTVAARPQSGLEDADIVFEEQVEGGMTRYNAVFHAHTPEEIGPVRSVRPMDPGIAAPFGGMLVYSGGVPAFESQVSASGLRGFNEDQARGALYRVKFRAMPHNLYLSIPKLYEKVGKEHTMEPDAPQIFDFANPDQGEQPTAVSSGNPANTLVAHFPSLVASYNWTGSRWQRVDGGTAASARSGAPLQTDNVVVVLTSIIDTGAKDAAGATVPETVLTGSGTAYVASGGSVAKVTWSKDSEGSPLQLTDSAGEPVLLNRGTTWIELLPNPNFSFQ</sequence>
<evidence type="ECO:0000259" key="3">
    <source>
        <dbReference type="Pfam" id="PF17479"/>
    </source>
</evidence>
<dbReference type="OMA" id="PGKTWIN"/>
<reference evidence="4 7" key="2">
    <citation type="submission" date="2020-04" db="EMBL/GenBank/DDBJ databases">
        <title>Antimicrobial susceptibility and clonality of vaginal-derived multi-drug resistant Mobiluncus isolates in China.</title>
        <authorList>
            <person name="Zhang X."/>
        </authorList>
    </citation>
    <scope>NUCLEOTIDE SEQUENCE [LARGE SCALE GENOMIC DNA]</scope>
    <source>
        <strain evidence="4 7">19</strain>
    </source>
</reference>